<protein>
    <submittedName>
        <fullName evidence="1">Glycosyl_transferases group</fullName>
    </submittedName>
</protein>
<evidence type="ECO:0000313" key="2">
    <source>
        <dbReference type="Proteomes" id="UP001642409"/>
    </source>
</evidence>
<evidence type="ECO:0000313" key="1">
    <source>
        <dbReference type="EMBL" id="CAL6087832.1"/>
    </source>
</evidence>
<keyword evidence="2" id="KW-1185">Reference proteome</keyword>
<gene>
    <name evidence="1" type="ORF">HINF_LOCUS63836</name>
</gene>
<dbReference type="EMBL" id="CAXDID020000403">
    <property type="protein sequence ID" value="CAL6087832.1"/>
    <property type="molecule type" value="Genomic_DNA"/>
</dbReference>
<proteinExistence type="predicted"/>
<organism evidence="1 2">
    <name type="scientific">Hexamita inflata</name>
    <dbReference type="NCBI Taxonomy" id="28002"/>
    <lineage>
        <taxon>Eukaryota</taxon>
        <taxon>Metamonada</taxon>
        <taxon>Diplomonadida</taxon>
        <taxon>Hexamitidae</taxon>
        <taxon>Hexamitinae</taxon>
        <taxon>Hexamita</taxon>
    </lineage>
</organism>
<reference evidence="1 2" key="1">
    <citation type="submission" date="2024-07" db="EMBL/GenBank/DDBJ databases">
        <authorList>
            <person name="Akdeniz Z."/>
        </authorList>
    </citation>
    <scope>NUCLEOTIDE SEQUENCE [LARGE SCALE GENOMIC DNA]</scope>
</reference>
<name>A0ABP1LN16_9EUKA</name>
<dbReference type="Proteomes" id="UP001642409">
    <property type="component" value="Unassembled WGS sequence"/>
</dbReference>
<accession>A0ABP1LN16</accession>
<sequence>MLGLIFSVQYVNNSQYIAQTSNTQFSVAIMCQVFRGGGLERVTQLLATKLSVENIKVYLMTGPALHDDYKVPENNNIIRLEAFSELDWMHYSEPKRLSRVQQAVKIIDCTQSVIHNKSKQQFRFSCCPNDLKKLPFIFM</sequence>
<comment type="caution">
    <text evidence="1">The sequence shown here is derived from an EMBL/GenBank/DDBJ whole genome shotgun (WGS) entry which is preliminary data.</text>
</comment>